<dbReference type="GO" id="GO:0006351">
    <property type="term" value="P:DNA-templated transcription"/>
    <property type="evidence" value="ECO:0007669"/>
    <property type="project" value="TreeGrafter"/>
</dbReference>
<dbReference type="Gene3D" id="1.10.10.10">
    <property type="entry name" value="Winged helix-like DNA-binding domain superfamily/Winged helix DNA-binding domain"/>
    <property type="match status" value="1"/>
</dbReference>
<dbReference type="PATRIC" id="fig|1247726.3.peg.99"/>
<dbReference type="PANTHER" id="PTHR30537:SF3">
    <property type="entry name" value="TRANSCRIPTIONAL REGULATORY PROTEIN"/>
    <property type="match status" value="1"/>
</dbReference>
<dbReference type="InterPro" id="IPR036390">
    <property type="entry name" value="WH_DNA-bd_sf"/>
</dbReference>
<keyword evidence="7" id="KW-1185">Reference proteome</keyword>
<dbReference type="eggNOG" id="COG0583">
    <property type="taxonomic scope" value="Bacteria"/>
</dbReference>
<evidence type="ECO:0000256" key="1">
    <source>
        <dbReference type="ARBA" id="ARBA00009437"/>
    </source>
</evidence>
<dbReference type="Pfam" id="PF03466">
    <property type="entry name" value="LysR_substrate"/>
    <property type="match status" value="1"/>
</dbReference>
<evidence type="ECO:0000256" key="2">
    <source>
        <dbReference type="ARBA" id="ARBA00023015"/>
    </source>
</evidence>
<keyword evidence="4" id="KW-0804">Transcription</keyword>
<reference evidence="6 7" key="1">
    <citation type="journal article" date="2014" name="Microbiology">
        <title>Unravelling the complete genome sequence of Advenella mimigardefordensis strain DPN7T and novel insights in the catabolism of the xenobiotic polythioester precursor 3,3'-dithiodipropionate.</title>
        <authorList>
            <person name="Wubbeler J.H."/>
            <person name="Hiessl S."/>
            <person name="Schuldes J."/>
            <person name="Thurmer A."/>
            <person name="Daniel R."/>
            <person name="Steinbuchel A."/>
        </authorList>
    </citation>
    <scope>NUCLEOTIDE SEQUENCE [LARGE SCALE GENOMIC DNA]</scope>
    <source>
        <strain evidence="7">DSM 17166 / LMG 22922 / DPN7</strain>
    </source>
</reference>
<keyword evidence="2" id="KW-0805">Transcription regulation</keyword>
<comment type="similarity">
    <text evidence="1">Belongs to the LysR transcriptional regulatory family.</text>
</comment>
<dbReference type="PRINTS" id="PR00039">
    <property type="entry name" value="HTHLYSR"/>
</dbReference>
<evidence type="ECO:0000256" key="4">
    <source>
        <dbReference type="ARBA" id="ARBA00023163"/>
    </source>
</evidence>
<evidence type="ECO:0000313" key="7">
    <source>
        <dbReference type="Proteomes" id="UP000019095"/>
    </source>
</evidence>
<dbReference type="SUPFAM" id="SSF53850">
    <property type="entry name" value="Periplasmic binding protein-like II"/>
    <property type="match status" value="1"/>
</dbReference>
<organism evidence="6 7">
    <name type="scientific">Advenella mimigardefordensis (strain DSM 17166 / LMG 22922 / DPN7)</name>
    <dbReference type="NCBI Taxonomy" id="1247726"/>
    <lineage>
        <taxon>Bacteria</taxon>
        <taxon>Pseudomonadati</taxon>
        <taxon>Pseudomonadota</taxon>
        <taxon>Betaproteobacteria</taxon>
        <taxon>Burkholderiales</taxon>
        <taxon>Alcaligenaceae</taxon>
    </lineage>
</organism>
<dbReference type="PANTHER" id="PTHR30537">
    <property type="entry name" value="HTH-TYPE TRANSCRIPTIONAL REGULATOR"/>
    <property type="match status" value="1"/>
</dbReference>
<evidence type="ECO:0000256" key="3">
    <source>
        <dbReference type="ARBA" id="ARBA00023125"/>
    </source>
</evidence>
<dbReference type="InterPro" id="IPR000847">
    <property type="entry name" value="LysR_HTH_N"/>
</dbReference>
<dbReference type="GO" id="GO:0043565">
    <property type="term" value="F:sequence-specific DNA binding"/>
    <property type="evidence" value="ECO:0007669"/>
    <property type="project" value="TreeGrafter"/>
</dbReference>
<dbReference type="SUPFAM" id="SSF46785">
    <property type="entry name" value="Winged helix' DNA-binding domain"/>
    <property type="match status" value="1"/>
</dbReference>
<evidence type="ECO:0000313" key="6">
    <source>
        <dbReference type="EMBL" id="AHG62192.1"/>
    </source>
</evidence>
<feature type="domain" description="HTH lysR-type" evidence="5">
    <location>
        <begin position="29"/>
        <end position="86"/>
    </location>
</feature>
<dbReference type="KEGG" id="amim:MIM_c00890"/>
<proteinExistence type="inferred from homology"/>
<dbReference type="GO" id="GO:0003700">
    <property type="term" value="F:DNA-binding transcription factor activity"/>
    <property type="evidence" value="ECO:0007669"/>
    <property type="project" value="InterPro"/>
</dbReference>
<keyword evidence="3" id="KW-0238">DNA-binding</keyword>
<dbReference type="EMBL" id="CP003915">
    <property type="protein sequence ID" value="AHG62192.1"/>
    <property type="molecule type" value="Genomic_DNA"/>
</dbReference>
<dbReference type="InterPro" id="IPR058163">
    <property type="entry name" value="LysR-type_TF_proteobact-type"/>
</dbReference>
<name>W0P9P4_ADVMD</name>
<dbReference type="Gene3D" id="3.40.190.290">
    <property type="match status" value="1"/>
</dbReference>
<evidence type="ECO:0000259" key="5">
    <source>
        <dbReference type="PROSITE" id="PS50931"/>
    </source>
</evidence>
<dbReference type="InterPro" id="IPR005119">
    <property type="entry name" value="LysR_subst-bd"/>
</dbReference>
<dbReference type="AlphaFoldDB" id="W0P9P4"/>
<gene>
    <name evidence="6" type="ORF">MIM_c00890</name>
</gene>
<protein>
    <submittedName>
        <fullName evidence="6">Transcriptional regulator, LysR family</fullName>
    </submittedName>
</protein>
<dbReference type="Proteomes" id="UP000019095">
    <property type="component" value="Chromosome"/>
</dbReference>
<accession>W0P9P4</accession>
<dbReference type="HOGENOM" id="CLU_039613_2_0_4"/>
<dbReference type="Pfam" id="PF00126">
    <property type="entry name" value="HTH_1"/>
    <property type="match status" value="1"/>
</dbReference>
<sequence>MSIWSSISGCLRIADHHLFAIQFCMAEMIGWEHYRTLLAVLREGSLSGAARALGMTQPTVGRHVSLLEAAFGQKLFTRTQAGLQPTEAALSLQGYAQTMHDTAAALEREASGHGHHIQGVVRISASEIIGVEVLPEALVQLRQTYPLLKIELVPTNRLQDLLQREVDIALRMTPPRQQALVARRVGAIEIGLFARADYLARHGTPVTPEELSRHVLIGFDQDTPFLRAARTQFPFWRREVFALRSDSDLAQLAMVRAGAGIGVCQTALARRDSALVRVLPDIFAFPLETWVTMHGDLRGSRRCKVVFDALVAFLEAYAQGRDSHA</sequence>
<dbReference type="PROSITE" id="PS50931">
    <property type="entry name" value="HTH_LYSR"/>
    <property type="match status" value="1"/>
</dbReference>
<dbReference type="InterPro" id="IPR036388">
    <property type="entry name" value="WH-like_DNA-bd_sf"/>
</dbReference>
<dbReference type="STRING" id="1247726.MIM_c00890"/>